<protein>
    <submittedName>
        <fullName evidence="3">Uncharacterized protein</fullName>
    </submittedName>
</protein>
<evidence type="ECO:0000313" key="7">
    <source>
        <dbReference type="Proteomes" id="UP000437068"/>
    </source>
</evidence>
<evidence type="ECO:0000313" key="3">
    <source>
        <dbReference type="EMBL" id="KAE9080856.1"/>
    </source>
</evidence>
<accession>A0A6A3QR26</accession>
<evidence type="ECO:0000313" key="6">
    <source>
        <dbReference type="Proteomes" id="UP000429523"/>
    </source>
</evidence>
<evidence type="ECO:0000313" key="9">
    <source>
        <dbReference type="Proteomes" id="UP000440732"/>
    </source>
</evidence>
<gene>
    <name evidence="5" type="ORF">PF001_g27225</name>
    <name evidence="4" type="ORF">PF002_g27888</name>
    <name evidence="3" type="ORF">PF006_g27233</name>
    <name evidence="2" type="ORF">PF007_g27634</name>
    <name evidence="1" type="ORF">PF009_g28253</name>
</gene>
<evidence type="ECO:0000313" key="5">
    <source>
        <dbReference type="EMBL" id="KAE9274060.1"/>
    </source>
</evidence>
<evidence type="ECO:0000313" key="4">
    <source>
        <dbReference type="EMBL" id="KAE9179173.1"/>
    </source>
</evidence>
<dbReference type="EMBL" id="QXGD01003261">
    <property type="protein sequence ID" value="KAE9179173.1"/>
    <property type="molecule type" value="Genomic_DNA"/>
</dbReference>
<feature type="non-terminal residue" evidence="3">
    <location>
        <position position="1"/>
    </location>
</feature>
<dbReference type="Proteomes" id="UP000440732">
    <property type="component" value="Unassembled WGS sequence"/>
</dbReference>
<sequence>FFGVFRILSPLTTRTTVVTTSSAASCQRVKGTWGIFDEDLITSARGSPPCGGSPSL</sequence>
<dbReference type="EMBL" id="QXFZ01003519">
    <property type="protein sequence ID" value="KAE9068581.1"/>
    <property type="molecule type" value="Genomic_DNA"/>
</dbReference>
<dbReference type="EMBL" id="QXGF01003484">
    <property type="protein sequence ID" value="KAE8921470.1"/>
    <property type="molecule type" value="Genomic_DNA"/>
</dbReference>
<dbReference type="Proteomes" id="UP000437068">
    <property type="component" value="Unassembled WGS sequence"/>
</dbReference>
<dbReference type="AlphaFoldDB" id="A0A6A3QR26"/>
<evidence type="ECO:0000313" key="1">
    <source>
        <dbReference type="EMBL" id="KAE8921470.1"/>
    </source>
</evidence>
<proteinExistence type="predicted"/>
<comment type="caution">
    <text evidence="3">The sequence shown here is derived from an EMBL/GenBank/DDBJ whole genome shotgun (WGS) entry which is preliminary data.</text>
</comment>
<dbReference type="EMBL" id="QXGA01003651">
    <property type="protein sequence ID" value="KAE9080856.1"/>
    <property type="molecule type" value="Genomic_DNA"/>
</dbReference>
<reference evidence="6 7" key="1">
    <citation type="submission" date="2018-08" db="EMBL/GenBank/DDBJ databases">
        <title>Genomic investigation of the strawberry pathogen Phytophthora fragariae indicates pathogenicity is determined by transcriptional variation in three key races.</title>
        <authorList>
            <person name="Adams T.M."/>
            <person name="Armitage A.D."/>
            <person name="Sobczyk M.K."/>
            <person name="Bates H.J."/>
            <person name="Dunwell J.M."/>
            <person name="Nellist C.F."/>
            <person name="Harrison R.J."/>
        </authorList>
    </citation>
    <scope>NUCLEOTIDE SEQUENCE [LARGE SCALE GENOMIC DNA]</scope>
    <source>
        <strain evidence="5 7">A4</strain>
        <strain evidence="4 8">BC-1</strain>
        <strain evidence="3 9">NOV-5</strain>
        <strain evidence="2 10">NOV-71</strain>
        <strain evidence="1 6">NOV-9</strain>
    </source>
</reference>
<name>A0A6A3QR26_9STRA</name>
<evidence type="ECO:0000313" key="8">
    <source>
        <dbReference type="Proteomes" id="UP000440367"/>
    </source>
</evidence>
<organism evidence="3 9">
    <name type="scientific">Phytophthora fragariae</name>
    <dbReference type="NCBI Taxonomy" id="53985"/>
    <lineage>
        <taxon>Eukaryota</taxon>
        <taxon>Sar</taxon>
        <taxon>Stramenopiles</taxon>
        <taxon>Oomycota</taxon>
        <taxon>Peronosporomycetes</taxon>
        <taxon>Peronosporales</taxon>
        <taxon>Peronosporaceae</taxon>
        <taxon>Phytophthora</taxon>
    </lineage>
</organism>
<dbReference type="Proteomes" id="UP000441208">
    <property type="component" value="Unassembled WGS sequence"/>
</dbReference>
<evidence type="ECO:0000313" key="2">
    <source>
        <dbReference type="EMBL" id="KAE9068581.1"/>
    </source>
</evidence>
<dbReference type="EMBL" id="QXGE01003639">
    <property type="protein sequence ID" value="KAE9274060.1"/>
    <property type="molecule type" value="Genomic_DNA"/>
</dbReference>
<evidence type="ECO:0000313" key="10">
    <source>
        <dbReference type="Proteomes" id="UP000441208"/>
    </source>
</evidence>
<dbReference type="Proteomes" id="UP000429523">
    <property type="component" value="Unassembled WGS sequence"/>
</dbReference>
<dbReference type="Proteomes" id="UP000440367">
    <property type="component" value="Unassembled WGS sequence"/>
</dbReference>